<dbReference type="Pfam" id="PF00147">
    <property type="entry name" value="Fibrinogen_C"/>
    <property type="match status" value="1"/>
</dbReference>
<comment type="similarity">
    <text evidence="2">Belongs to the fucolectin family.</text>
</comment>
<proteinExistence type="inferred from homology"/>
<dbReference type="GO" id="GO:0010185">
    <property type="term" value="P:regulation of cellular defense response"/>
    <property type="evidence" value="ECO:0007669"/>
    <property type="project" value="UniProtKB-ARBA"/>
</dbReference>
<evidence type="ECO:0000256" key="3">
    <source>
        <dbReference type="ARBA" id="ARBA00011233"/>
    </source>
</evidence>
<dbReference type="Gene3D" id="3.90.215.10">
    <property type="entry name" value="Gamma Fibrinogen, chain A, domain 1"/>
    <property type="match status" value="1"/>
</dbReference>
<dbReference type="GO" id="GO:0042806">
    <property type="term" value="F:fucose binding"/>
    <property type="evidence" value="ECO:0007669"/>
    <property type="project" value="UniProtKB-ARBA"/>
</dbReference>
<dbReference type="InterPro" id="IPR036056">
    <property type="entry name" value="Fibrinogen-like_C"/>
</dbReference>
<feature type="domain" description="GON" evidence="8">
    <location>
        <begin position="440"/>
        <end position="506"/>
    </location>
</feature>
<evidence type="ECO:0000256" key="7">
    <source>
        <dbReference type="ARBA" id="ARBA00023157"/>
    </source>
</evidence>
<dbReference type="InterPro" id="IPR012314">
    <property type="entry name" value="Pept_M12B_GON-ADAMTSs"/>
</dbReference>
<evidence type="ECO:0008006" key="12">
    <source>
        <dbReference type="Google" id="ProtNLM"/>
    </source>
</evidence>
<evidence type="ECO:0000259" key="8">
    <source>
        <dbReference type="PROSITE" id="PS51046"/>
    </source>
</evidence>
<name>A0AAD9KR09_RIDPI</name>
<dbReference type="NCBIfam" id="NF040941">
    <property type="entry name" value="GGGWT_bact"/>
    <property type="match status" value="1"/>
</dbReference>
<dbReference type="InterPro" id="IPR051941">
    <property type="entry name" value="BG_Antigen-Binding_Lectin"/>
</dbReference>
<dbReference type="InterPro" id="IPR014716">
    <property type="entry name" value="Fibrinogen_a/b/g_C_1"/>
</dbReference>
<dbReference type="PANTHER" id="PTHR45713:SF6">
    <property type="entry name" value="F5_8 TYPE C DOMAIN-CONTAINING PROTEIN"/>
    <property type="match status" value="1"/>
</dbReference>
<dbReference type="PANTHER" id="PTHR45713">
    <property type="entry name" value="FTP DOMAIN-CONTAINING PROTEIN"/>
    <property type="match status" value="1"/>
</dbReference>
<evidence type="ECO:0000256" key="5">
    <source>
        <dbReference type="ARBA" id="ARBA00022734"/>
    </source>
</evidence>
<comment type="function">
    <text evidence="1">Acts as a defensive agent. Recognizes blood group fucosylated oligosaccharides including A, B, H and Lewis B-type antigens. Does not recognize Lewis A antigen and has low affinity for monovalent haptens.</text>
</comment>
<evidence type="ECO:0000259" key="9">
    <source>
        <dbReference type="PROSITE" id="PS51406"/>
    </source>
</evidence>
<keyword evidence="11" id="KW-1185">Reference proteome</keyword>
<organism evidence="10 11">
    <name type="scientific">Ridgeia piscesae</name>
    <name type="common">Tubeworm</name>
    <dbReference type="NCBI Taxonomy" id="27915"/>
    <lineage>
        <taxon>Eukaryota</taxon>
        <taxon>Metazoa</taxon>
        <taxon>Spiralia</taxon>
        <taxon>Lophotrochozoa</taxon>
        <taxon>Annelida</taxon>
        <taxon>Polychaeta</taxon>
        <taxon>Sedentaria</taxon>
        <taxon>Canalipalpata</taxon>
        <taxon>Sabellida</taxon>
        <taxon>Siboglinidae</taxon>
        <taxon>Ridgeia</taxon>
    </lineage>
</organism>
<dbReference type="InterPro" id="IPR002181">
    <property type="entry name" value="Fibrinogen_a/b/g_C_dom"/>
</dbReference>
<dbReference type="Gene3D" id="2.60.120.260">
    <property type="entry name" value="Galactose-binding domain-like"/>
    <property type="match status" value="2"/>
</dbReference>
<keyword evidence="6" id="KW-0106">Calcium</keyword>
<dbReference type="InterPro" id="IPR008979">
    <property type="entry name" value="Galactose-bd-like_sf"/>
</dbReference>
<gene>
    <name evidence="10" type="ORF">NP493_684g00030</name>
</gene>
<dbReference type="GO" id="GO:0008270">
    <property type="term" value="F:zinc ion binding"/>
    <property type="evidence" value="ECO:0007669"/>
    <property type="project" value="InterPro"/>
</dbReference>
<evidence type="ECO:0000256" key="4">
    <source>
        <dbReference type="ARBA" id="ARBA00022723"/>
    </source>
</evidence>
<feature type="domain" description="Fibrinogen C-terminal" evidence="9">
    <location>
        <begin position="435"/>
        <end position="481"/>
    </location>
</feature>
<evidence type="ECO:0000313" key="10">
    <source>
        <dbReference type="EMBL" id="KAK2176088.1"/>
    </source>
</evidence>
<keyword evidence="5" id="KW-0430">Lectin</keyword>
<comment type="caution">
    <text evidence="10">The sequence shown here is derived from an EMBL/GenBank/DDBJ whole genome shotgun (WGS) entry which is preliminary data.</text>
</comment>
<dbReference type="SMART" id="SM00607">
    <property type="entry name" value="FTP"/>
    <property type="match status" value="1"/>
</dbReference>
<dbReference type="Proteomes" id="UP001209878">
    <property type="component" value="Unassembled WGS sequence"/>
</dbReference>
<dbReference type="PROSITE" id="PS51406">
    <property type="entry name" value="FIBRINOGEN_C_2"/>
    <property type="match status" value="1"/>
</dbReference>
<dbReference type="AlphaFoldDB" id="A0AAD9KR09"/>
<evidence type="ECO:0000313" key="11">
    <source>
        <dbReference type="Proteomes" id="UP001209878"/>
    </source>
</evidence>
<dbReference type="EMBL" id="JAODUO010000684">
    <property type="protein sequence ID" value="KAK2176088.1"/>
    <property type="molecule type" value="Genomic_DNA"/>
</dbReference>
<sequence length="506" mass="55830">MYGIDNLVEEALAWNDVQKHKPLDDNSLGMFELVKQTTMFPAVRKAILIALTLPATSCTVGRRGYSSQITMFISATTRKNIALHKNTFASSSSLKHQKLVDGDYSESIRMNDTNEWVGVDLGHTEHVDSVQVYFKQKTSRDSFIIGVVRQQPTSNSSLTNPILYSVCARYYYSSSDDVRVDLSCSFPVFGRYVVLVPLIWHRNKFDVVELKIYAKQPPPWAWPLSVPLEIGGHRFVVFCMLVLLAYPSTLASAGWKGPFMENVALLRPTVQSGGSSSALLAVEGNFDPSRCSSTGDVSDLWWTVVLQRETIVTHVSVTTCEDTQADFVIGLTDSPIDASHPPSDDYWLCASHSGQLPIGTTTFTCQPTVVSGRFLFIRRTKDPNAALTLSEVQVYSVVSPLPRMDLGQPDTCREIRSGDVIWSGARPRKNIAAVRLRMNPSTSCADIQHGGANKDGVYTIYPRGRPLQVYCDLTTDNGGWTMGLVNSGNSCDIISARRLGLALPLD</sequence>
<protein>
    <recommendedName>
        <fullName evidence="12">Fibrinogen C-terminal domain-containing protein</fullName>
    </recommendedName>
</protein>
<dbReference type="InterPro" id="IPR006585">
    <property type="entry name" value="FTP1"/>
</dbReference>
<dbReference type="GO" id="GO:0001868">
    <property type="term" value="P:regulation of complement activation, lectin pathway"/>
    <property type="evidence" value="ECO:0007669"/>
    <property type="project" value="UniProtKB-ARBA"/>
</dbReference>
<evidence type="ECO:0000256" key="2">
    <source>
        <dbReference type="ARBA" id="ARBA00010147"/>
    </source>
</evidence>
<reference evidence="10" key="1">
    <citation type="journal article" date="2023" name="Mol. Biol. Evol.">
        <title>Third-Generation Sequencing Reveals the Adaptive Role of the Epigenome in Three Deep-Sea Polychaetes.</title>
        <authorList>
            <person name="Perez M."/>
            <person name="Aroh O."/>
            <person name="Sun Y."/>
            <person name="Lan Y."/>
            <person name="Juniper S.K."/>
            <person name="Young C.R."/>
            <person name="Angers B."/>
            <person name="Qian P.Y."/>
        </authorList>
    </citation>
    <scope>NUCLEOTIDE SEQUENCE</scope>
    <source>
        <strain evidence="10">R07B-5</strain>
    </source>
</reference>
<dbReference type="SUPFAM" id="SSF49785">
    <property type="entry name" value="Galactose-binding domain-like"/>
    <property type="match status" value="2"/>
</dbReference>
<dbReference type="PROSITE" id="PS51046">
    <property type="entry name" value="GON"/>
    <property type="match status" value="1"/>
</dbReference>
<evidence type="ECO:0000256" key="6">
    <source>
        <dbReference type="ARBA" id="ARBA00022837"/>
    </source>
</evidence>
<accession>A0AAD9KR09</accession>
<comment type="subunit">
    <text evidence="3">Homotrimer.</text>
</comment>
<evidence type="ECO:0000256" key="1">
    <source>
        <dbReference type="ARBA" id="ARBA00002219"/>
    </source>
</evidence>
<keyword evidence="4" id="KW-0479">Metal-binding</keyword>
<dbReference type="SUPFAM" id="SSF56496">
    <property type="entry name" value="Fibrinogen C-terminal domain-like"/>
    <property type="match status" value="1"/>
</dbReference>
<keyword evidence="7" id="KW-1015">Disulfide bond</keyword>
<dbReference type="GO" id="GO:0004222">
    <property type="term" value="F:metalloendopeptidase activity"/>
    <property type="evidence" value="ECO:0007669"/>
    <property type="project" value="InterPro"/>
</dbReference>